<accession>A0A0L7KXR7</accession>
<dbReference type="EMBL" id="JTDY01004617">
    <property type="protein sequence ID" value="KOB67940.1"/>
    <property type="molecule type" value="Genomic_DNA"/>
</dbReference>
<comment type="caution">
    <text evidence="1">The sequence shown here is derived from an EMBL/GenBank/DDBJ whole genome shotgun (WGS) entry which is preliminary data.</text>
</comment>
<evidence type="ECO:0000313" key="1">
    <source>
        <dbReference type="EMBL" id="KOB67940.1"/>
    </source>
</evidence>
<protein>
    <submittedName>
        <fullName evidence="1">Uncharacterized protein</fullName>
    </submittedName>
</protein>
<sequence length="159" mass="18457">MSHCINCNIAINANQHYNYNVSDMDPDIVAIIEEWIAREILEEDCMCQECIDLIMIELNNRHEGNVVPPERFNNVRRQDLAVFNFRDHVMNINYINLGYSFNEAAAVIDQNELRLIKERCVLFLSEISHEIQKIIPRNLNLLEIIAFFTPDSATSRSSS</sequence>
<proteinExistence type="predicted"/>
<organism evidence="1 2">
    <name type="scientific">Operophtera brumata</name>
    <name type="common">Winter moth</name>
    <name type="synonym">Phalaena brumata</name>
    <dbReference type="NCBI Taxonomy" id="104452"/>
    <lineage>
        <taxon>Eukaryota</taxon>
        <taxon>Metazoa</taxon>
        <taxon>Ecdysozoa</taxon>
        <taxon>Arthropoda</taxon>
        <taxon>Hexapoda</taxon>
        <taxon>Insecta</taxon>
        <taxon>Pterygota</taxon>
        <taxon>Neoptera</taxon>
        <taxon>Endopterygota</taxon>
        <taxon>Lepidoptera</taxon>
        <taxon>Glossata</taxon>
        <taxon>Ditrysia</taxon>
        <taxon>Geometroidea</taxon>
        <taxon>Geometridae</taxon>
        <taxon>Larentiinae</taxon>
        <taxon>Operophtera</taxon>
    </lineage>
</organism>
<evidence type="ECO:0000313" key="2">
    <source>
        <dbReference type="Proteomes" id="UP000037510"/>
    </source>
</evidence>
<name>A0A0L7KXR7_OPEBR</name>
<gene>
    <name evidence="1" type="ORF">OBRU01_12968</name>
</gene>
<keyword evidence="2" id="KW-1185">Reference proteome</keyword>
<reference evidence="1 2" key="1">
    <citation type="journal article" date="2015" name="Genome Biol. Evol.">
        <title>The genome of winter moth (Operophtera brumata) provides a genomic perspective on sexual dimorphism and phenology.</title>
        <authorList>
            <person name="Derks M.F."/>
            <person name="Smit S."/>
            <person name="Salis L."/>
            <person name="Schijlen E."/>
            <person name="Bossers A."/>
            <person name="Mateman C."/>
            <person name="Pijl A.S."/>
            <person name="de Ridder D."/>
            <person name="Groenen M.A."/>
            <person name="Visser M.E."/>
            <person name="Megens H.J."/>
        </authorList>
    </citation>
    <scope>NUCLEOTIDE SEQUENCE [LARGE SCALE GENOMIC DNA]</scope>
    <source>
        <strain evidence="1">WM2013NL</strain>
        <tissue evidence="1">Head and thorax</tissue>
    </source>
</reference>
<dbReference type="Proteomes" id="UP000037510">
    <property type="component" value="Unassembled WGS sequence"/>
</dbReference>
<dbReference type="AlphaFoldDB" id="A0A0L7KXR7"/>